<dbReference type="CDD" id="cd13867">
    <property type="entry name" value="CuRO_2_CueO_FtsP"/>
    <property type="match status" value="1"/>
</dbReference>
<evidence type="ECO:0000313" key="8">
    <source>
        <dbReference type="Proteomes" id="UP000002791"/>
    </source>
</evidence>
<reference evidence="7 8" key="1">
    <citation type="submission" date="2011-11" db="EMBL/GenBank/DDBJ databases">
        <title>The Noncontiguous Finished sequence of Saccharomonospora cyanea NA-134.</title>
        <authorList>
            <consortium name="US DOE Joint Genome Institute"/>
            <person name="Lucas S."/>
            <person name="Han J."/>
            <person name="Lapidus A."/>
            <person name="Cheng J.-F."/>
            <person name="Goodwin L."/>
            <person name="Pitluck S."/>
            <person name="Peters L."/>
            <person name="Ovchinnikova G."/>
            <person name="Lu M."/>
            <person name="Detter J.C."/>
            <person name="Han C."/>
            <person name="Tapia R."/>
            <person name="Land M."/>
            <person name="Hauser L."/>
            <person name="Kyrpides N."/>
            <person name="Ivanova N."/>
            <person name="Pagani I."/>
            <person name="Brambilla E.-M."/>
            <person name="Klenk H.-P."/>
            <person name="Woyke T."/>
        </authorList>
    </citation>
    <scope>NUCLEOTIDE SEQUENCE [LARGE SCALE GENOMIC DNA]</scope>
    <source>
        <strain evidence="7 8">NA-134</strain>
    </source>
</reference>
<name>H5XCH7_9PSEU</name>
<feature type="region of interest" description="Disordered" evidence="4">
    <location>
        <begin position="483"/>
        <end position="512"/>
    </location>
</feature>
<feature type="compositionally biased region" description="Basic and acidic residues" evidence="4">
    <location>
        <begin position="488"/>
        <end position="512"/>
    </location>
</feature>
<organism evidence="7 8">
    <name type="scientific">Saccharomonospora cyanea NA-134</name>
    <dbReference type="NCBI Taxonomy" id="882082"/>
    <lineage>
        <taxon>Bacteria</taxon>
        <taxon>Bacillati</taxon>
        <taxon>Actinomycetota</taxon>
        <taxon>Actinomycetes</taxon>
        <taxon>Pseudonocardiales</taxon>
        <taxon>Pseudonocardiaceae</taxon>
        <taxon>Saccharomonospora</taxon>
    </lineage>
</organism>
<accession>H5XCH7</accession>
<evidence type="ECO:0000256" key="4">
    <source>
        <dbReference type="SAM" id="MobiDB-lite"/>
    </source>
</evidence>
<dbReference type="PROSITE" id="PS00080">
    <property type="entry name" value="MULTICOPPER_OXIDASE2"/>
    <property type="match status" value="1"/>
</dbReference>
<evidence type="ECO:0000256" key="2">
    <source>
        <dbReference type="ARBA" id="ARBA00022723"/>
    </source>
</evidence>
<dbReference type="SUPFAM" id="SSF49503">
    <property type="entry name" value="Cupredoxins"/>
    <property type="match status" value="3"/>
</dbReference>
<evidence type="ECO:0000259" key="5">
    <source>
        <dbReference type="Pfam" id="PF07731"/>
    </source>
</evidence>
<dbReference type="Gene3D" id="2.60.40.420">
    <property type="entry name" value="Cupredoxins - blue copper proteins"/>
    <property type="match status" value="3"/>
</dbReference>
<feature type="domain" description="Plastocyanin-like" evidence="5">
    <location>
        <begin position="361"/>
        <end position="480"/>
    </location>
</feature>
<dbReference type="InterPro" id="IPR045087">
    <property type="entry name" value="Cu-oxidase_fam"/>
</dbReference>
<comment type="similarity">
    <text evidence="1">Belongs to the multicopper oxidase family.</text>
</comment>
<dbReference type="GO" id="GO:0016491">
    <property type="term" value="F:oxidoreductase activity"/>
    <property type="evidence" value="ECO:0007669"/>
    <property type="project" value="UniProtKB-KW"/>
</dbReference>
<sequence>MLLCTGFVVAVAFGTAFTVVYNESRVETSGQHEFANPVAIPPVVEPRRGADGRDHVDLRLQTGTTEFLRGKQTRTWGVNGSYLGPTIRVRKGQHVSIHVTNDLPESSSLHWHGMRLPAVMDGGPYQEIEPGETWNPHWEVKQPAATLWYHPHPHGRTAEHVYRGVSGMLLVDDDISDALELPDDYGVDDIPLIIQDKAFTDDGQLDFNGRGMGPGSTGILGDTVLVNGTHDPHLEVTRTVTRLRVLNGSPARIYDLGFDDDRPFAVIASDSGLLPAPVERTRLRLSPGERVELLVTMEPGETSILRSHPTDLGGGFPADRFAGADDTLDILQLRAKTTLEPNPAAPRTLSAEEPLTAPADARVRRFELSGTAFINGESMDMGRIDEVVAAGATEIWEVRGAGLPHNFHIHDVAFRILTIDGREPPAWQAGRKDTVFIPAGSTVRLVVRFGTDVDPATPYMYHCHLLYHEDSGMMGQFVIVEPGQESSTPRRLDTGGVHDGRGGHGAGHDGHG</sequence>
<dbReference type="InterPro" id="IPR002355">
    <property type="entry name" value="Cu_oxidase_Cu_BS"/>
</dbReference>
<dbReference type="InterPro" id="IPR008972">
    <property type="entry name" value="Cupredoxin"/>
</dbReference>
<dbReference type="Proteomes" id="UP000002791">
    <property type="component" value="Chromosome"/>
</dbReference>
<proteinExistence type="inferred from homology"/>
<dbReference type="CDD" id="cd13890">
    <property type="entry name" value="CuRO_3_CueO_FtsP"/>
    <property type="match status" value="1"/>
</dbReference>
<dbReference type="eggNOG" id="COG2132">
    <property type="taxonomic scope" value="Bacteria"/>
</dbReference>
<dbReference type="InterPro" id="IPR011706">
    <property type="entry name" value="Cu-oxidase_C"/>
</dbReference>
<keyword evidence="3" id="KW-0560">Oxidoreductase</keyword>
<dbReference type="EMBL" id="CM001440">
    <property type="protein sequence ID" value="EHR60192.1"/>
    <property type="molecule type" value="Genomic_DNA"/>
</dbReference>
<keyword evidence="2" id="KW-0479">Metal-binding</keyword>
<dbReference type="GO" id="GO:0005507">
    <property type="term" value="F:copper ion binding"/>
    <property type="evidence" value="ECO:0007669"/>
    <property type="project" value="InterPro"/>
</dbReference>
<dbReference type="PANTHER" id="PTHR48267:SF1">
    <property type="entry name" value="BILIRUBIN OXIDASE"/>
    <property type="match status" value="1"/>
</dbReference>
<dbReference type="Pfam" id="PF07731">
    <property type="entry name" value="Cu-oxidase_2"/>
    <property type="match status" value="1"/>
</dbReference>
<feature type="domain" description="Plastocyanin-like" evidence="6">
    <location>
        <begin position="61"/>
        <end position="174"/>
    </location>
</feature>
<dbReference type="Pfam" id="PF07732">
    <property type="entry name" value="Cu-oxidase_3"/>
    <property type="match status" value="1"/>
</dbReference>
<dbReference type="STRING" id="882082.SaccyDRAFT_1283"/>
<dbReference type="PANTHER" id="PTHR48267">
    <property type="entry name" value="CUPREDOXIN SUPERFAMILY PROTEIN"/>
    <property type="match status" value="1"/>
</dbReference>
<evidence type="ECO:0000256" key="3">
    <source>
        <dbReference type="ARBA" id="ARBA00023002"/>
    </source>
</evidence>
<dbReference type="AlphaFoldDB" id="H5XCH7"/>
<dbReference type="CDD" id="cd04232">
    <property type="entry name" value="CuRO_1_CueO_FtsP"/>
    <property type="match status" value="1"/>
</dbReference>
<evidence type="ECO:0000256" key="1">
    <source>
        <dbReference type="ARBA" id="ARBA00010609"/>
    </source>
</evidence>
<protein>
    <submittedName>
        <fullName evidence="7">Putative multicopper oxidase</fullName>
    </submittedName>
</protein>
<evidence type="ECO:0000259" key="6">
    <source>
        <dbReference type="Pfam" id="PF07732"/>
    </source>
</evidence>
<evidence type="ECO:0000313" key="7">
    <source>
        <dbReference type="EMBL" id="EHR60192.1"/>
    </source>
</evidence>
<dbReference type="HOGENOM" id="CLU_009100_2_4_11"/>
<gene>
    <name evidence="7" type="ORF">SaccyDRAFT_1283</name>
</gene>
<keyword evidence="8" id="KW-1185">Reference proteome</keyword>
<dbReference type="InterPro" id="IPR011707">
    <property type="entry name" value="Cu-oxidase-like_N"/>
</dbReference>